<evidence type="ECO:0000259" key="2">
    <source>
        <dbReference type="Pfam" id="PF08241"/>
    </source>
</evidence>
<feature type="domain" description="Methyltransferase type 11" evidence="2">
    <location>
        <begin position="18"/>
        <end position="120"/>
    </location>
</feature>
<name>D1ACD3_THECD</name>
<dbReference type="EMBL" id="CP001738">
    <property type="protein sequence ID" value="ACY99192.1"/>
    <property type="molecule type" value="Genomic_DNA"/>
</dbReference>
<dbReference type="eggNOG" id="COG2226">
    <property type="taxonomic scope" value="Bacteria"/>
</dbReference>
<dbReference type="OrthoDB" id="9810247at2"/>
<gene>
    <name evidence="3" type="ordered locus">Tcur_3659</name>
</gene>
<dbReference type="PANTHER" id="PTHR44068:SF11">
    <property type="entry name" value="GERANYL DIPHOSPHATE 2-C-METHYLTRANSFERASE"/>
    <property type="match status" value="1"/>
</dbReference>
<dbReference type="InterPro" id="IPR029063">
    <property type="entry name" value="SAM-dependent_MTases_sf"/>
</dbReference>
<organism evidence="3 4">
    <name type="scientific">Thermomonospora curvata (strain ATCC 19995 / DSM 43183 / JCM 3096 / KCTC 9072 / NBRC 15933 / NCIMB 10081 / Henssen B9)</name>
    <dbReference type="NCBI Taxonomy" id="471852"/>
    <lineage>
        <taxon>Bacteria</taxon>
        <taxon>Bacillati</taxon>
        <taxon>Actinomycetota</taxon>
        <taxon>Actinomycetes</taxon>
        <taxon>Streptosporangiales</taxon>
        <taxon>Thermomonosporaceae</taxon>
        <taxon>Thermomonospora</taxon>
    </lineage>
</organism>
<keyword evidence="1 3" id="KW-0808">Transferase</keyword>
<protein>
    <submittedName>
        <fullName evidence="3">Methyltransferase type 11</fullName>
    </submittedName>
</protein>
<dbReference type="STRING" id="471852.Tcur_3659"/>
<evidence type="ECO:0000256" key="1">
    <source>
        <dbReference type="ARBA" id="ARBA00022679"/>
    </source>
</evidence>
<reference evidence="3 4" key="1">
    <citation type="journal article" date="2011" name="Stand. Genomic Sci.">
        <title>Complete genome sequence of Thermomonospora curvata type strain (B9).</title>
        <authorList>
            <person name="Chertkov O."/>
            <person name="Sikorski J."/>
            <person name="Nolan M."/>
            <person name="Lapidus A."/>
            <person name="Lucas S."/>
            <person name="Del Rio T.G."/>
            <person name="Tice H."/>
            <person name="Cheng J.F."/>
            <person name="Goodwin L."/>
            <person name="Pitluck S."/>
            <person name="Liolios K."/>
            <person name="Ivanova N."/>
            <person name="Mavromatis K."/>
            <person name="Mikhailova N."/>
            <person name="Ovchinnikova G."/>
            <person name="Pati A."/>
            <person name="Chen A."/>
            <person name="Palaniappan K."/>
            <person name="Djao O.D."/>
            <person name="Land M."/>
            <person name="Hauser L."/>
            <person name="Chang Y.J."/>
            <person name="Jeffries C.D."/>
            <person name="Brettin T."/>
            <person name="Han C."/>
            <person name="Detter J.C."/>
            <person name="Rohde M."/>
            <person name="Goker M."/>
            <person name="Woyke T."/>
            <person name="Bristow J."/>
            <person name="Eisen J.A."/>
            <person name="Markowitz V."/>
            <person name="Hugenholtz P."/>
            <person name="Klenk H.P."/>
            <person name="Kyrpides N.C."/>
        </authorList>
    </citation>
    <scope>NUCLEOTIDE SEQUENCE [LARGE SCALE GENOMIC DNA]</scope>
    <source>
        <strain evidence="4">ATCC 19995 / DSM 43183 / JCM 3096 / KCTC 9072 / NBRC 15933 / NCIMB 10081 / Henssen B9</strain>
    </source>
</reference>
<proteinExistence type="predicted"/>
<dbReference type="Pfam" id="PF08241">
    <property type="entry name" value="Methyltransf_11"/>
    <property type="match status" value="1"/>
</dbReference>
<dbReference type="Proteomes" id="UP000001918">
    <property type="component" value="Chromosome"/>
</dbReference>
<dbReference type="InterPro" id="IPR013216">
    <property type="entry name" value="Methyltransf_11"/>
</dbReference>
<evidence type="ECO:0000313" key="4">
    <source>
        <dbReference type="Proteomes" id="UP000001918"/>
    </source>
</evidence>
<dbReference type="CDD" id="cd02440">
    <property type="entry name" value="AdoMet_MTases"/>
    <property type="match status" value="1"/>
</dbReference>
<dbReference type="Gene3D" id="3.40.50.150">
    <property type="entry name" value="Vaccinia Virus protein VP39"/>
    <property type="match status" value="1"/>
</dbReference>
<dbReference type="HOGENOM" id="CLU_079357_0_0_11"/>
<dbReference type="GO" id="GO:0008757">
    <property type="term" value="F:S-adenosylmethionine-dependent methyltransferase activity"/>
    <property type="evidence" value="ECO:0007669"/>
    <property type="project" value="InterPro"/>
</dbReference>
<evidence type="ECO:0000313" key="3">
    <source>
        <dbReference type="EMBL" id="ACY99192.1"/>
    </source>
</evidence>
<dbReference type="InterPro" id="IPR050447">
    <property type="entry name" value="Erg6_SMT_methyltransf"/>
</dbReference>
<accession>D1ACD3</accession>
<dbReference type="SUPFAM" id="SSF53335">
    <property type="entry name" value="S-adenosyl-L-methionine-dependent methyltransferases"/>
    <property type="match status" value="1"/>
</dbReference>
<dbReference type="KEGG" id="tcu:Tcur_3659"/>
<keyword evidence="4" id="KW-1185">Reference proteome</keyword>
<keyword evidence="3" id="KW-0489">Methyltransferase</keyword>
<dbReference type="AlphaFoldDB" id="D1ACD3"/>
<dbReference type="RefSeq" id="WP_012853976.1">
    <property type="nucleotide sequence ID" value="NC_013510.1"/>
</dbReference>
<dbReference type="GO" id="GO:0032259">
    <property type="term" value="P:methylation"/>
    <property type="evidence" value="ECO:0007669"/>
    <property type="project" value="UniProtKB-KW"/>
</dbReference>
<dbReference type="PANTHER" id="PTHR44068">
    <property type="entry name" value="ZGC:194242"/>
    <property type="match status" value="1"/>
</dbReference>
<sequence>MLTVDFERFPITPGDHVLDMGCGAGRHAFELYRRGAHVVAFDLDADELAGVEKMFRAMRAAGEVPKEATARTVRGDARRLPFPDDSFDKIVASEVLEHIPDDMTAMSELLRVLKPGGRLAVTVPSWLPERICWALSEDYHTAPGGHVRIYTRAELEAKLKSLGLRVDGHHHAHGLHSPYWWIKCAVGVNNDDHPLAKAYHQLLVWDIMKRPLVTRLAERVLNPLIGKSVVVYFTKPSRPGRPGVDASGKEKVDAV</sequence>